<reference evidence="4" key="1">
    <citation type="submission" date="2016-10" db="EMBL/GenBank/DDBJ databases">
        <authorList>
            <person name="Varghese N."/>
            <person name="Submissions S."/>
        </authorList>
    </citation>
    <scope>NUCLEOTIDE SEQUENCE [LARGE SCALE GENOMIC DNA]</scope>
    <source>
        <strain evidence="4">ATCC 25963</strain>
    </source>
</reference>
<dbReference type="Gene3D" id="2.30.30.570">
    <property type="match status" value="1"/>
</dbReference>
<dbReference type="InterPro" id="IPR021870">
    <property type="entry name" value="MVP_shoulder"/>
</dbReference>
<evidence type="ECO:0000313" key="3">
    <source>
        <dbReference type="EMBL" id="SFE91805.1"/>
    </source>
</evidence>
<evidence type="ECO:0000259" key="2">
    <source>
        <dbReference type="Pfam" id="PF11978"/>
    </source>
</evidence>
<feature type="domain" description="Major vault protein shoulder" evidence="2">
    <location>
        <begin position="575"/>
        <end position="677"/>
    </location>
</feature>
<evidence type="ECO:0000313" key="4">
    <source>
        <dbReference type="Proteomes" id="UP000199400"/>
    </source>
</evidence>
<dbReference type="InterPro" id="IPR036013">
    <property type="entry name" value="Band_7/SPFH_dom_sf"/>
</dbReference>
<dbReference type="Pfam" id="PF11978">
    <property type="entry name" value="MVP_shoulder"/>
    <property type="match status" value="1"/>
</dbReference>
<dbReference type="AlphaFoldDB" id="A0A1I2EG03"/>
<accession>A0A1I2EG03</accession>
<dbReference type="InterPro" id="IPR039059">
    <property type="entry name" value="MVP"/>
</dbReference>
<dbReference type="PANTHER" id="PTHR14165">
    <property type="entry name" value="MAJOR VAULT PROTEIN"/>
    <property type="match status" value="1"/>
</dbReference>
<feature type="region of interest" description="Disordered" evidence="1">
    <location>
        <begin position="884"/>
        <end position="906"/>
    </location>
</feature>
<keyword evidence="4" id="KW-1185">Reference proteome</keyword>
<evidence type="ECO:0000256" key="1">
    <source>
        <dbReference type="SAM" id="MobiDB-lite"/>
    </source>
</evidence>
<organism evidence="3 4">
    <name type="scientific">Nannocystis exedens</name>
    <dbReference type="NCBI Taxonomy" id="54"/>
    <lineage>
        <taxon>Bacteria</taxon>
        <taxon>Pseudomonadati</taxon>
        <taxon>Myxococcota</taxon>
        <taxon>Polyangia</taxon>
        <taxon>Nannocystales</taxon>
        <taxon>Nannocystaceae</taxon>
        <taxon>Nannocystis</taxon>
    </lineage>
</organism>
<dbReference type="PANTHER" id="PTHR14165:SF3">
    <property type="entry name" value="MAJOR VAULT PROTEIN"/>
    <property type="match status" value="1"/>
</dbReference>
<protein>
    <submittedName>
        <fullName evidence="3">Shoulder domain-containing protein</fullName>
    </submittedName>
</protein>
<gene>
    <name evidence="3" type="ORF">SAMN02745121_06087</name>
</gene>
<dbReference type="OrthoDB" id="973338at2"/>
<dbReference type="EMBL" id="FOMX01000022">
    <property type="protein sequence ID" value="SFE91805.1"/>
    <property type="molecule type" value="Genomic_DNA"/>
</dbReference>
<name>A0A1I2EG03_9BACT</name>
<dbReference type="STRING" id="54.SAMN02745121_06087"/>
<dbReference type="GO" id="GO:0005737">
    <property type="term" value="C:cytoplasm"/>
    <property type="evidence" value="ECO:0007669"/>
    <property type="project" value="TreeGrafter"/>
</dbReference>
<dbReference type="Gene3D" id="2.30.30.620">
    <property type="match status" value="1"/>
</dbReference>
<dbReference type="Gene3D" id="3.30.479.30">
    <property type="entry name" value="Band 7 domain"/>
    <property type="match status" value="1"/>
</dbReference>
<feature type="compositionally biased region" description="Basic and acidic residues" evidence="1">
    <location>
        <begin position="888"/>
        <end position="906"/>
    </location>
</feature>
<sequence length="906" mass="99575">MAIENRQKIPVPRRSFLWSLNETSGEILTHIGPTEFTPSANDRIVRSNGRGGYEPAPMEARPFIIARDGEYVLLENPVFADHPEGPNGSYVPGGNKEKELRLGTKKIIPGPCAFALWPGQSAEVRPAHKLNANQYLLVEVVGPLDETAPYFRLVIESAGLSSVVIDGADDDTARRAQPEPATKAHPSQLRIGQRIVIQGRHTQFFIPPTGIEVVPALEETEARGREDDGVATLPVAAQEELAKLLAQVGEGMSAKQFSVVKNEIRHRQDYTSGERGVILATLDEAWNDRAAQKRQRTADGGRGVAADPYARRAVVLGPKNFCFLFDADGNPRIVRGPARVFPGPHDTFLQRGSRRRVYDAYELGEHQALYLRIITPIAHDELSKRLPPGTPLDRDHYEAGAELLVRGLPSVFFPFIEAEVLNPVTREPHVGNDHDAVVINAIGIDQKSGVYVRDQRTGMVKMVRGETSYLVDPRGEEHVQRRIPHDKWNLWIGHAEPHKLTTAEVVTPWALSVIVPNNEAVLITSRHGRRVVVGPRTELLEYEEQLTALKLSKGKTKDGHTTVTTCFLRVQGGRVADNFEIESADFVRFKVKLGLAGHFEGEPERWFHVEDPVKLLADTVRARVREAARLLSATQLLLEFPAVVRKTLLGDDDGLLRFPDNGMVLSGVDVLGFQVADPALAELFANVQREAVSLQLQDQQSRRRLESTRLRDALDADEHALQRGASQRMAETNKLEAQDEHAVVLLKQQLVAGRDADALRYKQQLERLAFEAARDREREQGELAAAARVLAAESEAKARALVDRAAEEHARALAEVEQARAAALAQADAVRLGALQHELVGALQAAADSEVLKAAASNMNLVALLGGKSPAELLSQLVRGTPISRTTDGMRARESAGKDGKPGKAE</sequence>
<dbReference type="RefSeq" id="WP_096332437.1">
    <property type="nucleotide sequence ID" value="NZ_FOMX01000022.1"/>
</dbReference>
<proteinExistence type="predicted"/>
<dbReference type="Proteomes" id="UP000199400">
    <property type="component" value="Unassembled WGS sequence"/>
</dbReference>